<dbReference type="SMART" id="SM00184">
    <property type="entry name" value="RING"/>
    <property type="match status" value="1"/>
</dbReference>
<sequence length="506" mass="56306">MAESVDSFTVRCKSSTHFSAPPTASSTDSITPIALCSVASAETAFAGAESSVTPFASVSLIVGESTTFLATGTSLVSALFQFQLLRFGLTRFEVNKRAPRVLSSWWRRSKEEARSYLFTLDLQKAGTFARELDFLTNLLRNERQSLVEKEEAMAARYWCHMCSQMVNPPVIEAEIKCPFCQSGFVEEMSGELNDGSSIREVQDSEIDFGTDRALSQWGPILLGMMSNPRRRRRFRRTELGLDNDAVNITAADVDGNDSVVDSHHHHHNRRRHRHMQHDGEVDLDREFDSIIRRRRRSSAAILQLLQGIREGINTEDESSERDQFNTAFNIIRSNTSPSGTGDNFVGTGLAHLLEHLADNDPTRHGSLPARKEAVESLPTVKICEPLQCSVCLDEFEKGSEAKEMPCKHKFHVGCIVPWLELHSSCPVCRYELPPDDEVKTDLLRPRTISVETNRSDVEEDARNTSGNERRFSFGWRFSGLFSSSASSSSGSAASGSSQLNENSNSG</sequence>
<evidence type="ECO:0000313" key="11">
    <source>
        <dbReference type="EMBL" id="KAH0941955.1"/>
    </source>
</evidence>
<feature type="region of interest" description="Disordered" evidence="9">
    <location>
        <begin position="482"/>
        <end position="506"/>
    </location>
</feature>
<dbReference type="EMBL" id="JAGKQM010000001">
    <property type="protein sequence ID" value="KAH0941955.1"/>
    <property type="molecule type" value="Genomic_DNA"/>
</dbReference>
<organism evidence="11 12">
    <name type="scientific">Brassica napus</name>
    <name type="common">Rape</name>
    <dbReference type="NCBI Taxonomy" id="3708"/>
    <lineage>
        <taxon>Eukaryota</taxon>
        <taxon>Viridiplantae</taxon>
        <taxon>Streptophyta</taxon>
        <taxon>Embryophyta</taxon>
        <taxon>Tracheophyta</taxon>
        <taxon>Spermatophyta</taxon>
        <taxon>Magnoliopsida</taxon>
        <taxon>eudicotyledons</taxon>
        <taxon>Gunneridae</taxon>
        <taxon>Pentapetalae</taxon>
        <taxon>rosids</taxon>
        <taxon>malvids</taxon>
        <taxon>Brassicales</taxon>
        <taxon>Brassicaceae</taxon>
        <taxon>Brassiceae</taxon>
        <taxon>Brassica</taxon>
    </lineage>
</organism>
<feature type="compositionally biased region" description="Basic residues" evidence="9">
    <location>
        <begin position="263"/>
        <end position="275"/>
    </location>
</feature>
<dbReference type="InterPro" id="IPR013083">
    <property type="entry name" value="Znf_RING/FYVE/PHD"/>
</dbReference>
<comment type="caution">
    <text evidence="11">The sequence shown here is derived from an EMBL/GenBank/DDBJ whole genome shotgun (WGS) entry which is preliminary data.</text>
</comment>
<feature type="domain" description="RING-type" evidence="10">
    <location>
        <begin position="388"/>
        <end position="429"/>
    </location>
</feature>
<dbReference type="CDD" id="cd16669">
    <property type="entry name" value="RING-H2_RNF181"/>
    <property type="match status" value="1"/>
</dbReference>
<keyword evidence="7" id="KW-0862">Zinc</keyword>
<protein>
    <recommendedName>
        <fullName evidence="2">RING-type E3 ubiquitin transferase</fullName>
        <ecNumber evidence="2">2.3.2.27</ecNumber>
    </recommendedName>
</protein>
<evidence type="ECO:0000256" key="2">
    <source>
        <dbReference type="ARBA" id="ARBA00012483"/>
    </source>
</evidence>
<evidence type="ECO:0000256" key="8">
    <source>
        <dbReference type="PROSITE-ProRule" id="PRU00175"/>
    </source>
</evidence>
<gene>
    <name evidence="11" type="ORF">HID58_001592</name>
</gene>
<dbReference type="PANTHER" id="PTHR15710:SF44">
    <property type="entry name" value="RING-TYPE E3 UBIQUITIN TRANSFERASE"/>
    <property type="match status" value="1"/>
</dbReference>
<evidence type="ECO:0000256" key="4">
    <source>
        <dbReference type="ARBA" id="ARBA00022723"/>
    </source>
</evidence>
<keyword evidence="5 8" id="KW-0863">Zinc-finger</keyword>
<evidence type="ECO:0000256" key="6">
    <source>
        <dbReference type="ARBA" id="ARBA00022786"/>
    </source>
</evidence>
<proteinExistence type="predicted"/>
<dbReference type="SUPFAM" id="SSF57850">
    <property type="entry name" value="RING/U-box"/>
    <property type="match status" value="1"/>
</dbReference>
<keyword evidence="6" id="KW-0833">Ubl conjugation pathway</keyword>
<keyword evidence="12" id="KW-1185">Reference proteome</keyword>
<dbReference type="Proteomes" id="UP000824890">
    <property type="component" value="Unassembled WGS sequence"/>
</dbReference>
<dbReference type="Gene3D" id="3.30.40.10">
    <property type="entry name" value="Zinc/RING finger domain, C3HC4 (zinc finger)"/>
    <property type="match status" value="1"/>
</dbReference>
<keyword evidence="4" id="KW-0479">Metal-binding</keyword>
<dbReference type="PROSITE" id="PS50089">
    <property type="entry name" value="ZF_RING_2"/>
    <property type="match status" value="1"/>
</dbReference>
<feature type="region of interest" description="Disordered" evidence="9">
    <location>
        <begin position="255"/>
        <end position="275"/>
    </location>
</feature>
<dbReference type="Pfam" id="PF14369">
    <property type="entry name" value="Zn_ribbon_19"/>
    <property type="match status" value="1"/>
</dbReference>
<accession>A0ABQ8EK38</accession>
<evidence type="ECO:0000256" key="5">
    <source>
        <dbReference type="ARBA" id="ARBA00022771"/>
    </source>
</evidence>
<reference evidence="11 12" key="1">
    <citation type="submission" date="2021-05" db="EMBL/GenBank/DDBJ databases">
        <title>Genome Assembly of Synthetic Allotetraploid Brassica napus Reveals Homoeologous Exchanges between Subgenomes.</title>
        <authorList>
            <person name="Davis J.T."/>
        </authorList>
    </citation>
    <scope>NUCLEOTIDE SEQUENCE [LARGE SCALE GENOMIC DNA]</scope>
    <source>
        <strain evidence="12">cv. Da-Ae</strain>
        <tissue evidence="11">Seedling</tissue>
    </source>
</reference>
<dbReference type="InterPro" id="IPR039525">
    <property type="entry name" value="RNF126-like_zinc-ribbon"/>
</dbReference>
<evidence type="ECO:0000256" key="1">
    <source>
        <dbReference type="ARBA" id="ARBA00000900"/>
    </source>
</evidence>
<dbReference type="Pfam" id="PF13639">
    <property type="entry name" value="zf-RING_2"/>
    <property type="match status" value="1"/>
</dbReference>
<dbReference type="InterPro" id="IPR001841">
    <property type="entry name" value="Znf_RING"/>
</dbReference>
<keyword evidence="3" id="KW-0808">Transferase</keyword>
<evidence type="ECO:0000256" key="9">
    <source>
        <dbReference type="SAM" id="MobiDB-lite"/>
    </source>
</evidence>
<evidence type="ECO:0000313" key="12">
    <source>
        <dbReference type="Proteomes" id="UP000824890"/>
    </source>
</evidence>
<dbReference type="PANTHER" id="PTHR15710">
    <property type="entry name" value="E3 UBIQUITIN-PROTEIN LIGASE PRAJA"/>
    <property type="match status" value="1"/>
</dbReference>
<comment type="catalytic activity">
    <reaction evidence="1">
        <text>S-ubiquitinyl-[E2 ubiquitin-conjugating enzyme]-L-cysteine + [acceptor protein]-L-lysine = [E2 ubiquitin-conjugating enzyme]-L-cysteine + N(6)-ubiquitinyl-[acceptor protein]-L-lysine.</text>
        <dbReference type="EC" id="2.3.2.27"/>
    </reaction>
</comment>
<evidence type="ECO:0000256" key="7">
    <source>
        <dbReference type="ARBA" id="ARBA00022833"/>
    </source>
</evidence>
<evidence type="ECO:0000256" key="3">
    <source>
        <dbReference type="ARBA" id="ARBA00022679"/>
    </source>
</evidence>
<dbReference type="EC" id="2.3.2.27" evidence="2"/>
<feature type="compositionally biased region" description="Low complexity" evidence="9">
    <location>
        <begin position="482"/>
        <end position="497"/>
    </location>
</feature>
<evidence type="ECO:0000259" key="10">
    <source>
        <dbReference type="PROSITE" id="PS50089"/>
    </source>
</evidence>
<name>A0ABQ8EK38_BRANA</name>